<comment type="caution">
    <text evidence="2">The sequence shown here is derived from an EMBL/GenBank/DDBJ whole genome shotgun (WGS) entry which is preliminary data.</text>
</comment>
<dbReference type="SMART" id="SM00860">
    <property type="entry name" value="SMI1_KNR4"/>
    <property type="match status" value="1"/>
</dbReference>
<dbReference type="Proteomes" id="UP000468717">
    <property type="component" value="Unassembled WGS sequence"/>
</dbReference>
<dbReference type="AlphaFoldDB" id="A0A6I1I1F9"/>
<dbReference type="Gene3D" id="3.40.1580.10">
    <property type="entry name" value="SMI1/KNR4-like"/>
    <property type="match status" value="1"/>
</dbReference>
<organism evidence="2 3">
    <name type="scientific">Janthinobacterium violaceinigrum</name>
    <dbReference type="NCBI Taxonomy" id="2654252"/>
    <lineage>
        <taxon>Bacteria</taxon>
        <taxon>Pseudomonadati</taxon>
        <taxon>Pseudomonadota</taxon>
        <taxon>Betaproteobacteria</taxon>
        <taxon>Burkholderiales</taxon>
        <taxon>Oxalobacteraceae</taxon>
        <taxon>Janthinobacterium</taxon>
    </lineage>
</organism>
<protein>
    <submittedName>
        <fullName evidence="2">SMI1/KNR4 family protein</fullName>
    </submittedName>
</protein>
<dbReference type="Pfam" id="PF09346">
    <property type="entry name" value="SMI1_KNR4"/>
    <property type="match status" value="1"/>
</dbReference>
<evidence type="ECO:0000313" key="3">
    <source>
        <dbReference type="Proteomes" id="UP000468717"/>
    </source>
</evidence>
<evidence type="ECO:0000313" key="2">
    <source>
        <dbReference type="EMBL" id="KAB8064783.1"/>
    </source>
</evidence>
<name>A0A6I1I1F9_9BURK</name>
<dbReference type="SUPFAM" id="SSF160631">
    <property type="entry name" value="SMI1/KNR4-like"/>
    <property type="match status" value="1"/>
</dbReference>
<dbReference type="InterPro" id="IPR018958">
    <property type="entry name" value="Knr4/Smi1-like_dom"/>
</dbReference>
<dbReference type="RefSeq" id="WP_152282529.1">
    <property type="nucleotide sequence ID" value="NZ_WFLI01000010.1"/>
</dbReference>
<feature type="domain" description="Knr4/Smi1-like" evidence="1">
    <location>
        <begin position="8"/>
        <end position="137"/>
    </location>
</feature>
<dbReference type="InterPro" id="IPR037883">
    <property type="entry name" value="Knr4/Smi1-like_sf"/>
</dbReference>
<evidence type="ECO:0000259" key="1">
    <source>
        <dbReference type="SMART" id="SM00860"/>
    </source>
</evidence>
<keyword evidence="3" id="KW-1185">Reference proteome</keyword>
<dbReference type="EMBL" id="WFLI01000010">
    <property type="protein sequence ID" value="KAB8064783.1"/>
    <property type="molecule type" value="Genomic_DNA"/>
</dbReference>
<accession>A0A6I1I1F9</accession>
<gene>
    <name evidence="2" type="ORF">GCN75_10760</name>
</gene>
<sequence>MNKNTSTGTTPAAIAAAEQALGRALPPSFVQWLLVNNGRALGALSVFPVYDAANARKTWESITRHYQEDWQQWLENMDGSGTDAGSLLPFAQFGTGDYYCFDYAQTEATGEPAVVLWSHETGATTTVAPGFAAFLALPGRPG</sequence>
<proteinExistence type="predicted"/>
<reference evidence="2 3" key="1">
    <citation type="submission" date="2019-10" db="EMBL/GenBank/DDBJ databases">
        <title>Three novel species isolated from a subtropical stream in China.</title>
        <authorList>
            <person name="Lu H."/>
        </authorList>
    </citation>
    <scope>NUCLEOTIDE SEQUENCE [LARGE SCALE GENOMIC DNA]</scope>
    <source>
        <strain evidence="2 3">FT13W</strain>
    </source>
</reference>